<keyword evidence="2" id="KW-1185">Reference proteome</keyword>
<protein>
    <submittedName>
        <fullName evidence="1">Uncharacterized protein</fullName>
    </submittedName>
</protein>
<evidence type="ECO:0000313" key="2">
    <source>
        <dbReference type="Proteomes" id="UP001236620"/>
    </source>
</evidence>
<organism evidence="1 2">
    <name type="scientific">Mycoplasma yeatsii</name>
    <dbReference type="NCBI Taxonomy" id="51365"/>
    <lineage>
        <taxon>Bacteria</taxon>
        <taxon>Bacillati</taxon>
        <taxon>Mycoplasmatota</taxon>
        <taxon>Mollicutes</taxon>
        <taxon>Mycoplasmataceae</taxon>
        <taxon>Mycoplasma</taxon>
    </lineage>
</organism>
<proteinExistence type="predicted"/>
<accession>A0ABU0NDY1</accession>
<reference evidence="1" key="1">
    <citation type="submission" date="2023-07" db="EMBL/GenBank/DDBJ databases">
        <title>Genomic Encyclopedia of Type Strains, Phase IV (KMG-IV): sequencing the most valuable type-strain genomes for metagenomic binning, comparative biology and taxonomic classification.</title>
        <authorList>
            <person name="Goeker M."/>
        </authorList>
    </citation>
    <scope>NUCLEOTIDE SEQUENCE [LARGE SCALE GENOMIC DNA]</scope>
    <source>
        <strain evidence="1">DSM 22019</strain>
    </source>
</reference>
<dbReference type="EMBL" id="JAUSWP010000002">
    <property type="protein sequence ID" value="MDQ0567654.1"/>
    <property type="molecule type" value="Genomic_DNA"/>
</dbReference>
<dbReference type="Proteomes" id="UP001236620">
    <property type="component" value="Unassembled WGS sequence"/>
</dbReference>
<dbReference type="RefSeq" id="WP_307444472.1">
    <property type="nucleotide sequence ID" value="NZ_JAUSWP010000002.1"/>
</dbReference>
<name>A0ABU0NDY1_9MOLU</name>
<evidence type="ECO:0000313" key="1">
    <source>
        <dbReference type="EMBL" id="MDQ0567654.1"/>
    </source>
</evidence>
<gene>
    <name evidence="1" type="ORF">J2Z63_000297</name>
</gene>
<comment type="caution">
    <text evidence="1">The sequence shown here is derived from an EMBL/GenBank/DDBJ whole genome shotgun (WGS) entry which is preliminary data.</text>
</comment>
<sequence length="140" mass="16741">MKITRKIVFLMGSLFFFIASGATILGVHFIKKDHNNKIEKIKSIWEEEYKGRFKLKYHLDHSVRDNIPTKETLLNSFNNLIKKNNVNAQIKYIEDNNLQDIIKEEENLKFIYKNSILNLNVGKFDSEKIKHVYKEKKYRF</sequence>